<dbReference type="Pfam" id="PF06675">
    <property type="entry name" value="DUF1177"/>
    <property type="match status" value="1"/>
</dbReference>
<accession>A0A0S6UG47</accession>
<organism evidence="1">
    <name type="scientific">Moorella thermoacetica Y72</name>
    <dbReference type="NCBI Taxonomy" id="1325331"/>
    <lineage>
        <taxon>Bacteria</taxon>
        <taxon>Bacillati</taxon>
        <taxon>Bacillota</taxon>
        <taxon>Clostridia</taxon>
        <taxon>Neomoorellales</taxon>
        <taxon>Neomoorellaceae</taxon>
        <taxon>Neomoorella</taxon>
    </lineage>
</organism>
<gene>
    <name evidence="1" type="ORF">MTY_1316</name>
</gene>
<proteinExistence type="predicted"/>
<name>A0A0S6UG47_NEOTH</name>
<evidence type="ECO:0000313" key="1">
    <source>
        <dbReference type="EMBL" id="GAF25979.1"/>
    </source>
</evidence>
<sequence>MTVSFKQVITAYELLDSARIDGWAVAGLLKEAGLEDVEVKRITGPKGSTDFIKVRIPGSNGKMGGGEAPTLGIIGRLGGIGARPERIGFVSDGDGALAAVATALKLGAMQKNGDTLTGDVIIATHICPQAPTRPHDPVPFMDSPVDIAEMNRNEVDPAMDAILSVDTTKGNRVINHRGFAISPTVKEGYILRISEDLLDLMQIVTGKLPVVFPLTTQDITPYGNGLYHLNSILQPCVATAVPVVGVAITAEVPVPGCATGATHLVDIEAVVRFCIEVAKAFGQGKCHFYDEEEFERLKALYGAMNHLQTLGKEQ</sequence>
<dbReference type="InterPro" id="IPR009561">
    <property type="entry name" value="DUF1177"/>
</dbReference>
<dbReference type="Proteomes" id="UP000063718">
    <property type="component" value="Unassembled WGS sequence"/>
</dbReference>
<keyword evidence="1" id="KW-0436">Ligase</keyword>
<dbReference type="EMBL" id="DF238840">
    <property type="protein sequence ID" value="GAF25979.1"/>
    <property type="molecule type" value="Genomic_DNA"/>
</dbReference>
<reference evidence="1" key="1">
    <citation type="journal article" date="2014" name="Gene">
        <title>Genome-guided analysis of transformation efficiency and carbon dioxide assimilation by Moorella thermoacetica Y72.</title>
        <authorList>
            <person name="Tsukahara K."/>
            <person name="Kita A."/>
            <person name="Nakashimada Y."/>
            <person name="Hoshino T."/>
            <person name="Murakami K."/>
        </authorList>
    </citation>
    <scope>NUCLEOTIDE SEQUENCE [LARGE SCALE GENOMIC DNA]</scope>
    <source>
        <strain evidence="1">Y72</strain>
    </source>
</reference>
<protein>
    <submittedName>
        <fullName evidence="1">UDP-N-acetylmuramoylalanine-D-glutamate ligase</fullName>
    </submittedName>
</protein>
<dbReference type="GO" id="GO:0016874">
    <property type="term" value="F:ligase activity"/>
    <property type="evidence" value="ECO:0007669"/>
    <property type="project" value="UniProtKB-KW"/>
</dbReference>
<dbReference type="AlphaFoldDB" id="A0A0S6UG47"/>